<protein>
    <submittedName>
        <fullName evidence="2">Uncharacterized protein</fullName>
    </submittedName>
</protein>
<name>A0A9N9TBF0_DIABA</name>
<dbReference type="EMBL" id="OU898283">
    <property type="protein sequence ID" value="CAG9839745.1"/>
    <property type="molecule type" value="Genomic_DNA"/>
</dbReference>
<gene>
    <name evidence="2" type="ORF">DIABBA_LOCUS12480</name>
</gene>
<dbReference type="AlphaFoldDB" id="A0A9N9TBF0"/>
<proteinExistence type="predicted"/>
<accession>A0A9N9TBF0</accession>
<feature type="region of interest" description="Disordered" evidence="1">
    <location>
        <begin position="60"/>
        <end position="117"/>
    </location>
</feature>
<evidence type="ECO:0000313" key="2">
    <source>
        <dbReference type="EMBL" id="CAG9839745.1"/>
    </source>
</evidence>
<evidence type="ECO:0000256" key="1">
    <source>
        <dbReference type="SAM" id="MobiDB-lite"/>
    </source>
</evidence>
<sequence length="368" mass="41240">MDNSHSRSRRILQLVAQKGSQNPVPEKMEERCRSLVFTETKSNHLQTSSKDFASFNKENLSSDDSGDFSPVSDDDRTYAPPKKRCRKSSSSSTSRSSSSSSSCSCSTRSSTCSSSASSHSLTKSVAYVDEKNAELSNENEIIIHEEVVSKNGGDLTTIINENNSNYFNEDFNEHVISNDVGEELLTITDNENVRIANNNVVEDIPSAVGNGIDKPRKQKKNERYAKTVKLNKSVDGQVVKLSNLKVIKVEKNEHEDIKISYKTSYFDDFKELDLNKRSNRNSRPSEIKPLYQRKLDISQRKKDDVNVNQIRNLGCGTSNLEAEEMSNQNVKGHNSTSSVQVSEKADLDSKEVIKQITQPTRNLETRVV</sequence>
<reference evidence="2" key="1">
    <citation type="submission" date="2022-01" db="EMBL/GenBank/DDBJ databases">
        <authorList>
            <person name="King R."/>
        </authorList>
    </citation>
    <scope>NUCLEOTIDE SEQUENCE</scope>
</reference>
<dbReference type="Proteomes" id="UP001153709">
    <property type="component" value="Chromosome 8"/>
</dbReference>
<evidence type="ECO:0000313" key="3">
    <source>
        <dbReference type="Proteomes" id="UP001153709"/>
    </source>
</evidence>
<organism evidence="2 3">
    <name type="scientific">Diabrotica balteata</name>
    <name type="common">Banded cucumber beetle</name>
    <dbReference type="NCBI Taxonomy" id="107213"/>
    <lineage>
        <taxon>Eukaryota</taxon>
        <taxon>Metazoa</taxon>
        <taxon>Ecdysozoa</taxon>
        <taxon>Arthropoda</taxon>
        <taxon>Hexapoda</taxon>
        <taxon>Insecta</taxon>
        <taxon>Pterygota</taxon>
        <taxon>Neoptera</taxon>
        <taxon>Endopterygota</taxon>
        <taxon>Coleoptera</taxon>
        <taxon>Polyphaga</taxon>
        <taxon>Cucujiformia</taxon>
        <taxon>Chrysomeloidea</taxon>
        <taxon>Chrysomelidae</taxon>
        <taxon>Galerucinae</taxon>
        <taxon>Diabroticina</taxon>
        <taxon>Diabroticites</taxon>
        <taxon>Diabrotica</taxon>
    </lineage>
</organism>
<keyword evidence="3" id="KW-1185">Reference proteome</keyword>
<feature type="compositionally biased region" description="Low complexity" evidence="1">
    <location>
        <begin position="88"/>
        <end position="117"/>
    </location>
</feature>